<dbReference type="AlphaFoldDB" id="C6BQ43"/>
<gene>
    <name evidence="1" type="ordered locus">Rpic12D_5083</name>
</gene>
<proteinExistence type="predicted"/>
<sequence>MDEVWNVVLRSSHICYKNDMPSIVSTLKLARVHAGY</sequence>
<protein>
    <submittedName>
        <fullName evidence="1">Uncharacterized protein</fullName>
    </submittedName>
</protein>
<evidence type="ECO:0000313" key="1">
    <source>
        <dbReference type="EMBL" id="ACS66317.1"/>
    </source>
</evidence>
<organism evidence="1">
    <name type="scientific">Ralstonia pickettii (strain 12D)</name>
    <dbReference type="NCBI Taxonomy" id="428406"/>
    <lineage>
        <taxon>Bacteria</taxon>
        <taxon>Pseudomonadati</taxon>
        <taxon>Pseudomonadota</taxon>
        <taxon>Betaproteobacteria</taxon>
        <taxon>Burkholderiales</taxon>
        <taxon>Burkholderiaceae</taxon>
        <taxon>Ralstonia</taxon>
    </lineage>
</organism>
<dbReference type="HOGENOM" id="CLU_3358008_0_0_4"/>
<dbReference type="EMBL" id="CP001646">
    <property type="protein sequence ID" value="ACS66317.1"/>
    <property type="molecule type" value="Genomic_DNA"/>
</dbReference>
<accession>C6BQ43</accession>
<keyword evidence="1" id="KW-0614">Plasmid</keyword>
<name>C6BQ43_RALP1</name>
<dbReference type="KEGG" id="rpf:Rpic12D_5083"/>
<reference evidence="1" key="1">
    <citation type="submission" date="2009-06" db="EMBL/GenBank/DDBJ databases">
        <title>Complete sequence plasmid 1 of Ralstonia pickettii 12D.</title>
        <authorList>
            <consortium name="US DOE Joint Genome Institute"/>
            <person name="Lucas S."/>
            <person name="Copeland A."/>
            <person name="Lapidus A."/>
            <person name="Glavina del Rio T."/>
            <person name="Dalin E."/>
            <person name="Tice H."/>
            <person name="Bruce D."/>
            <person name="Goodwin L."/>
            <person name="Pitluck S."/>
            <person name="Sims D."/>
            <person name="Meincke L."/>
            <person name="Brettin T."/>
            <person name="Detter J.C."/>
            <person name="Han C."/>
            <person name="Larimer F."/>
            <person name="Land M."/>
            <person name="Hauser L."/>
            <person name="Kyrpides N."/>
            <person name="Ovchinnikova G."/>
            <person name="Marsh T."/>
            <person name="Richardson P."/>
        </authorList>
    </citation>
    <scope>NUCLEOTIDE SEQUENCE [LARGE SCALE GENOMIC DNA]</scope>
    <source>
        <plasmid evidence="1">12D</plasmid>
        <plasmid evidence="1">pRp12D01</plasmid>
    </source>
</reference>
<geneLocation type="plasmid" evidence="1">
    <name>pRp12D01</name>
</geneLocation>